<evidence type="ECO:0000313" key="7">
    <source>
        <dbReference type="EMBL" id="KAF6790020.1"/>
    </source>
</evidence>
<evidence type="ECO:0000256" key="4">
    <source>
        <dbReference type="ARBA" id="ARBA00023136"/>
    </source>
</evidence>
<evidence type="ECO:0000256" key="5">
    <source>
        <dbReference type="SAM" id="Phobius"/>
    </source>
</evidence>
<feature type="transmembrane region" description="Helical" evidence="5">
    <location>
        <begin position="345"/>
        <end position="368"/>
    </location>
</feature>
<evidence type="ECO:0000259" key="6">
    <source>
        <dbReference type="Pfam" id="PF13813"/>
    </source>
</evidence>
<keyword evidence="3 5" id="KW-1133">Transmembrane helix</keyword>
<reference evidence="7" key="1">
    <citation type="journal article" date="2020" name="Phytopathology">
        <title>Genome Sequence Resources of Colletotrichum truncatum, C. plurivorum, C. musicola, and C. sojae: Four Species Pathogenic to Soybean (Glycine max).</title>
        <authorList>
            <person name="Rogerio F."/>
            <person name="Boufleur T.R."/>
            <person name="Ciampi-Guillardi M."/>
            <person name="Sukno S.A."/>
            <person name="Thon M.R."/>
            <person name="Massola Junior N.S."/>
            <person name="Baroncelli R."/>
        </authorList>
    </citation>
    <scope>NUCLEOTIDE SEQUENCE</scope>
    <source>
        <strain evidence="7">LFN0074</strain>
    </source>
</reference>
<keyword evidence="8" id="KW-1185">Reference proteome</keyword>
<evidence type="ECO:0000256" key="3">
    <source>
        <dbReference type="ARBA" id="ARBA00022989"/>
    </source>
</evidence>
<dbReference type="OrthoDB" id="1077582at2759"/>
<accession>A0A8H6MJN8</accession>
<proteinExistence type="predicted"/>
<dbReference type="EMBL" id="WIGM01001743">
    <property type="protein sequence ID" value="KAF6790020.1"/>
    <property type="molecule type" value="Genomic_DNA"/>
</dbReference>
<dbReference type="InterPro" id="IPR032805">
    <property type="entry name" value="Wax_synthase_dom"/>
</dbReference>
<feature type="transmembrane region" description="Helical" evidence="5">
    <location>
        <begin position="191"/>
        <end position="216"/>
    </location>
</feature>
<keyword evidence="4 5" id="KW-0472">Membrane</keyword>
<feature type="domain" description="Wax synthase" evidence="6">
    <location>
        <begin position="220"/>
        <end position="317"/>
    </location>
</feature>
<feature type="transmembrane region" description="Helical" evidence="5">
    <location>
        <begin position="236"/>
        <end position="257"/>
    </location>
</feature>
<feature type="transmembrane region" description="Helical" evidence="5">
    <location>
        <begin position="59"/>
        <end position="77"/>
    </location>
</feature>
<evidence type="ECO:0000256" key="1">
    <source>
        <dbReference type="ARBA" id="ARBA00004141"/>
    </source>
</evidence>
<dbReference type="Proteomes" id="UP000639643">
    <property type="component" value="Unassembled WGS sequence"/>
</dbReference>
<gene>
    <name evidence="7" type="ORF">CMUS01_16293</name>
</gene>
<dbReference type="GO" id="GO:0016020">
    <property type="term" value="C:membrane"/>
    <property type="evidence" value="ECO:0007669"/>
    <property type="project" value="UniProtKB-SubCell"/>
</dbReference>
<name>A0A8H6MJN8_9PEZI</name>
<feature type="transmembrane region" description="Helical" evidence="5">
    <location>
        <begin position="278"/>
        <end position="295"/>
    </location>
</feature>
<comment type="caution">
    <text evidence="7">The sequence shown here is derived from an EMBL/GenBank/DDBJ whole genome shotgun (WGS) entry which is preliminary data.</text>
</comment>
<protein>
    <submittedName>
        <fullName evidence="7">Toxin biosynthesis protein</fullName>
    </submittedName>
</protein>
<evidence type="ECO:0000256" key="2">
    <source>
        <dbReference type="ARBA" id="ARBA00022692"/>
    </source>
</evidence>
<organism evidence="7 8">
    <name type="scientific">Colletotrichum musicola</name>
    <dbReference type="NCBI Taxonomy" id="2175873"/>
    <lineage>
        <taxon>Eukaryota</taxon>
        <taxon>Fungi</taxon>
        <taxon>Dikarya</taxon>
        <taxon>Ascomycota</taxon>
        <taxon>Pezizomycotina</taxon>
        <taxon>Sordariomycetes</taxon>
        <taxon>Hypocreomycetidae</taxon>
        <taxon>Glomerellales</taxon>
        <taxon>Glomerellaceae</taxon>
        <taxon>Colletotrichum</taxon>
        <taxon>Colletotrichum orchidearum species complex</taxon>
    </lineage>
</organism>
<dbReference type="AlphaFoldDB" id="A0A8H6MJN8"/>
<evidence type="ECO:0000313" key="8">
    <source>
        <dbReference type="Proteomes" id="UP000639643"/>
    </source>
</evidence>
<sequence>MNILLSQHSLSWCLLSTAFFVAIQQQPGRLRLALSLTHLLAMYKGLAVCDVTMIPYPDIWVTVALGATLHTSSLLFLRRIVVGPEHGTACQRLRETFRIWINYRLLPSVDTEQGSFRGPTARQRGAFLVGRCRHILALVLIHIATINAMSAATRPLNVSVDDFAPSQRGILPSLAYRDVVLRMVMSVQWILATYVVFSLGHDVLAMFFVSITGWDLPSDWPPLFGSILEAYTLRRFWGVFWHRLHLGVCNAVISLILRREGNLATGKTARQGAGKDSLAIKGLRAFLTFSVSAVYHAAVNKLVSGSANLREELRFFLSSFAVCLIETVVSEAARREGLPQGRPRLGFRLLGYLWVLFVFFCTVPSWHYPKIYPAVNS</sequence>
<feature type="transmembrane region" description="Helical" evidence="5">
    <location>
        <begin position="315"/>
        <end position="333"/>
    </location>
</feature>
<keyword evidence="2 5" id="KW-0812">Transmembrane</keyword>
<comment type="subcellular location">
    <subcellularLocation>
        <location evidence="1">Membrane</location>
        <topology evidence="1">Multi-pass membrane protein</topology>
    </subcellularLocation>
</comment>
<dbReference type="Pfam" id="PF13813">
    <property type="entry name" value="MBOAT_2"/>
    <property type="match status" value="1"/>
</dbReference>